<keyword evidence="2" id="KW-0812">Transmembrane</keyword>
<evidence type="ECO:0000256" key="2">
    <source>
        <dbReference type="SAM" id="Phobius"/>
    </source>
</evidence>
<reference evidence="3" key="1">
    <citation type="submission" date="2022-09" db="EMBL/GenBank/DDBJ databases">
        <authorList>
            <person name="Li D."/>
            <person name="Cheng J."/>
            <person name="Li Y."/>
        </authorList>
    </citation>
    <scope>NUCLEOTIDE SEQUENCE</scope>
    <source>
        <strain evidence="3">DL</strain>
    </source>
</reference>
<dbReference type="PANTHER" id="PTHR43685:SF3">
    <property type="entry name" value="SLR2126 PROTEIN"/>
    <property type="match status" value="1"/>
</dbReference>
<feature type="transmembrane region" description="Helical" evidence="2">
    <location>
        <begin position="586"/>
        <end position="616"/>
    </location>
</feature>
<feature type="transmembrane region" description="Helical" evidence="2">
    <location>
        <begin position="730"/>
        <end position="756"/>
    </location>
</feature>
<organism evidence="3 4">
    <name type="scientific">Arthrobacter koreensis</name>
    <dbReference type="NCBI Taxonomy" id="199136"/>
    <lineage>
        <taxon>Bacteria</taxon>
        <taxon>Bacillati</taxon>
        <taxon>Actinomycetota</taxon>
        <taxon>Actinomycetes</taxon>
        <taxon>Micrococcales</taxon>
        <taxon>Micrococcaceae</taxon>
        <taxon>Arthrobacter</taxon>
    </lineage>
</organism>
<protein>
    <submittedName>
        <fullName evidence="3">Glycosyltransferase family 2 protein</fullName>
    </submittedName>
</protein>
<keyword evidence="2" id="KW-0472">Membrane</keyword>
<feature type="transmembrane region" description="Helical" evidence="2">
    <location>
        <begin position="467"/>
        <end position="500"/>
    </location>
</feature>
<feature type="compositionally biased region" description="Low complexity" evidence="1">
    <location>
        <begin position="1172"/>
        <end position="1193"/>
    </location>
</feature>
<evidence type="ECO:0000256" key="1">
    <source>
        <dbReference type="SAM" id="MobiDB-lite"/>
    </source>
</evidence>
<feature type="transmembrane region" description="Helical" evidence="2">
    <location>
        <begin position="628"/>
        <end position="647"/>
    </location>
</feature>
<gene>
    <name evidence="3" type="ORF">N9A08_04875</name>
</gene>
<feature type="region of interest" description="Disordered" evidence="1">
    <location>
        <begin position="1108"/>
        <end position="1201"/>
    </location>
</feature>
<accession>A0ABY6FV37</accession>
<feature type="transmembrane region" description="Helical" evidence="2">
    <location>
        <begin position="398"/>
        <end position="419"/>
    </location>
</feature>
<dbReference type="Proteomes" id="UP001063368">
    <property type="component" value="Chromosome"/>
</dbReference>
<dbReference type="EMBL" id="CP106856">
    <property type="protein sequence ID" value="UYB37003.1"/>
    <property type="molecule type" value="Genomic_DNA"/>
</dbReference>
<feature type="transmembrane region" description="Helical" evidence="2">
    <location>
        <begin position="696"/>
        <end position="718"/>
    </location>
</feature>
<evidence type="ECO:0000313" key="4">
    <source>
        <dbReference type="Proteomes" id="UP001063368"/>
    </source>
</evidence>
<sequence>MGRSLRAGTPPATKAGSLILSHVRVCAVVVAHNGAEYLPETLSALAAQTRPADFCIGVDAGSTDASASQLQLGLPVGSPVIGAPARSGFGAAVKAGLEQLPRRTEAGDPTQEWLWLLHDDSAPDPGALAQLLRAVELAPSVTIAGTKQVEWENPRKLLDVGVSISRWAERLTMIDVDELDQGQYDSRSDVFAVNSAGMLIRRDAWDALGGFDPALPGTGDDIDLCWRNRLAGNRVVVVPSARVRHAGSRPNPAASARAARKAEVFLRLKHAPGWQVPFLALGAVLGGFGRFFLGMLAKDPGYAAGSLVSSIAAVLRPVDLYRSRRKAAATRRRPRSAVRALVTTPREVREHRRSVHESEAAANAYRSEETGAAPAPHAYEPSGDSHDDFAALATRGRAWSGAGALAAVLLLAAASLAGLHRLVGAPALTGGALLPVSDSLAVIWANASGWWSEVGAGYQGHGDPFDYVLWLLGVAGLGNASAAVVVLVLLAMPLSGLAAWIASGALTRRPGARFWAAMVWGSLPALQASLGEGRLGALVAHIVLPLTVLAMTRAVGAGTAAPDTRGAADADSAAPRKPGIHGVPSWTAAAAAGLLLSILTASAPLLFVLGVLLVLVLSLRLRSRARTLWWSLLAPAALLLPVVLSLSDNLRAAAADPGVPLAFAPAALWQQLLGYPEAFGISDPLAGLGFLPEGPWALVLALMVGGPLVALSAAALFLPGRAATARLGWVMAVLALALSGAAAYLVTGSAAAALVTPYPGPLVSAAVFALLCAALPALDRLLAARRTETGQTRRPAAAAVVLLTVLLGAGPAASLAAWTVPQAAGETTPAGAGGVQPGTRLDLRETGTRVLPATAADRGNSADQTRSLVLSLGPGDDVTATLMRSGGSTLDGLSAGYAARAVEGMPGSETLGEDDGASAALRSTVGVITAGTGVDPREELSRLGVGYVVLQASDTAAELLADRLDAVPGLASVGQTGSGWLWRVTGALDEQGTETLAGQTARLRIIDAQGQTLSLVPSGRVTADAAIPAGPEGRRLVLAERADTGWQATLNGKALEPSTDGWAQAFDLPEEGGDFSLRYSSPWEPWTSIVQVIVFGLTVLLAVPTPSRSGAIRLPGKQGPVRSAAAAPKEEADADAAGGEPGPREPAKEPALARDRKAGRARRGKPAGGKAPGRSRGSGAARQRASDAGAPAAKSSSEGVH</sequence>
<keyword evidence="4" id="KW-1185">Reference proteome</keyword>
<feature type="compositionally biased region" description="Basic and acidic residues" evidence="1">
    <location>
        <begin position="1142"/>
        <end position="1158"/>
    </location>
</feature>
<evidence type="ECO:0000313" key="3">
    <source>
        <dbReference type="EMBL" id="UYB37003.1"/>
    </source>
</evidence>
<dbReference type="Pfam" id="PF13641">
    <property type="entry name" value="Glyco_tranf_2_3"/>
    <property type="match status" value="1"/>
</dbReference>
<dbReference type="Gene3D" id="3.90.550.10">
    <property type="entry name" value="Spore Coat Polysaccharide Biosynthesis Protein SpsA, Chain A"/>
    <property type="match status" value="1"/>
</dbReference>
<feature type="transmembrane region" description="Helical" evidence="2">
    <location>
        <begin position="276"/>
        <end position="296"/>
    </location>
</feature>
<dbReference type="RefSeq" id="WP_263128575.1">
    <property type="nucleotide sequence ID" value="NZ_CP106856.1"/>
</dbReference>
<dbReference type="SUPFAM" id="SSF53448">
    <property type="entry name" value="Nucleotide-diphospho-sugar transferases"/>
    <property type="match status" value="1"/>
</dbReference>
<feature type="compositionally biased region" description="Basic and acidic residues" evidence="1">
    <location>
        <begin position="346"/>
        <end position="359"/>
    </location>
</feature>
<feature type="transmembrane region" description="Helical" evidence="2">
    <location>
        <begin position="795"/>
        <end position="818"/>
    </location>
</feature>
<dbReference type="InterPro" id="IPR029044">
    <property type="entry name" value="Nucleotide-diphossugar_trans"/>
</dbReference>
<dbReference type="InterPro" id="IPR050834">
    <property type="entry name" value="Glycosyltransf_2"/>
</dbReference>
<feature type="transmembrane region" description="Helical" evidence="2">
    <location>
        <begin position="762"/>
        <end position="783"/>
    </location>
</feature>
<dbReference type="PANTHER" id="PTHR43685">
    <property type="entry name" value="GLYCOSYLTRANSFERASE"/>
    <property type="match status" value="1"/>
</dbReference>
<keyword evidence="2" id="KW-1133">Transmembrane helix</keyword>
<feature type="region of interest" description="Disordered" evidence="1">
    <location>
        <begin position="344"/>
        <end position="381"/>
    </location>
</feature>
<proteinExistence type="predicted"/>
<name>A0ABY6FV37_9MICC</name>